<gene>
    <name evidence="1" type="ORF">LH440_15445</name>
</gene>
<dbReference type="Proteomes" id="UP001200247">
    <property type="component" value="Unassembled WGS sequence"/>
</dbReference>
<proteinExistence type="predicted"/>
<protein>
    <submittedName>
        <fullName evidence="1">DUF1799 domain-containing protein</fullName>
    </submittedName>
</protein>
<comment type="caution">
    <text evidence="1">The sequence shown here is derived from an EMBL/GenBank/DDBJ whole genome shotgun (WGS) entry which is preliminary data.</text>
</comment>
<sequence length="101" mass="11436">MARAFYEPGPTANELAAFGFTAEDIGDQSVEIWPDTARSFELFVSLRTQWRIGMSGATGLDYNVLYRKLDRLNLTDDEYDEIERDVAIMEAEALDAIHAEK</sequence>
<evidence type="ECO:0000313" key="2">
    <source>
        <dbReference type="Proteomes" id="UP001200247"/>
    </source>
</evidence>
<dbReference type="AlphaFoldDB" id="A0ABD4STZ1"/>
<dbReference type="InterPro" id="IPR014915">
    <property type="entry name" value="Phage_TLS_TfmB"/>
</dbReference>
<accession>A0ABD4STZ1</accession>
<dbReference type="EMBL" id="JAJAXM010000045">
    <property type="protein sequence ID" value="MCG9027265.1"/>
    <property type="molecule type" value="Genomic_DNA"/>
</dbReference>
<reference evidence="1 2" key="1">
    <citation type="submission" date="2021-10" db="EMBL/GenBank/DDBJ databases">
        <title>Whole-genome sequencing analysis of Laribacter hongkongensis: virulence gene profiles, carbohydrate-active enzyme prediction, and antimicrobial resistance characterization.</title>
        <authorList>
            <person name="Yuan P."/>
            <person name="Zhan Y."/>
            <person name="Chen D."/>
        </authorList>
    </citation>
    <scope>NUCLEOTIDE SEQUENCE [LARGE SCALE GENOMIC DNA]</scope>
    <source>
        <strain evidence="1 2">W67</strain>
    </source>
</reference>
<organism evidence="1 2">
    <name type="scientific">Laribacter hongkongensis</name>
    <dbReference type="NCBI Taxonomy" id="168471"/>
    <lineage>
        <taxon>Bacteria</taxon>
        <taxon>Pseudomonadati</taxon>
        <taxon>Pseudomonadota</taxon>
        <taxon>Betaproteobacteria</taxon>
        <taxon>Neisseriales</taxon>
        <taxon>Aquaspirillaceae</taxon>
        <taxon>Laribacter</taxon>
    </lineage>
</organism>
<evidence type="ECO:0000313" key="1">
    <source>
        <dbReference type="EMBL" id="MCG9027265.1"/>
    </source>
</evidence>
<name>A0ABD4STZ1_9NEIS</name>
<dbReference type="RefSeq" id="WP_239884180.1">
    <property type="nucleotide sequence ID" value="NZ_JAJAXE010000019.1"/>
</dbReference>
<dbReference type="Pfam" id="PF08809">
    <property type="entry name" value="DUF1799"/>
    <property type="match status" value="1"/>
</dbReference>